<dbReference type="Pfam" id="PF01551">
    <property type="entry name" value="Peptidase_M23"/>
    <property type="match status" value="1"/>
</dbReference>
<feature type="chain" id="PRO_5015594039" evidence="1">
    <location>
        <begin position="21"/>
        <end position="326"/>
    </location>
</feature>
<comment type="caution">
    <text evidence="3">The sequence shown here is derived from an EMBL/GenBank/DDBJ whole genome shotgun (WGS) entry which is preliminary data.</text>
</comment>
<dbReference type="RefSeq" id="WP_106337336.1">
    <property type="nucleotide sequence ID" value="NZ_PVZS01000012.1"/>
</dbReference>
<gene>
    <name evidence="3" type="ORF">SLNSH_12485</name>
</gene>
<dbReference type="PANTHER" id="PTHR21666">
    <property type="entry name" value="PEPTIDASE-RELATED"/>
    <property type="match status" value="1"/>
</dbReference>
<sequence length="326" mass="34130">MRIGLFAAAMSAMASGQAQAELLKLHAPVGCRLGETCFVQNYVDDDPAPGAVKDYQCGAQTYDGHDGVDFRPPSLAGPDGPTPVLAAASGTVLRVRDGVEDVSVKARGREAVAGQECGNGVVIDHGAGWSTQYCHMLKGSLAVRPGDRVGAGQRLGSVGMSGLAEFPHLHLTVRQDGRPVDPFAYGAPAGNCGAGQPLWDEAARKGLAYRQDALLNAGFADGPVTTDGLNLGQVRTPTAGSAALVAYVRLIALREGDALDLRLMDPAGATIAERQEPSLARSQAERMLFIGRKRPEGGFAPGAWTARCRVLRNGQAVLDRTFSITL</sequence>
<dbReference type="Proteomes" id="UP000239772">
    <property type="component" value="Unassembled WGS sequence"/>
</dbReference>
<evidence type="ECO:0000259" key="2">
    <source>
        <dbReference type="Pfam" id="PF01551"/>
    </source>
</evidence>
<dbReference type="OrthoDB" id="5489603at2"/>
<evidence type="ECO:0000313" key="4">
    <source>
        <dbReference type="Proteomes" id="UP000239772"/>
    </source>
</evidence>
<reference evidence="4" key="1">
    <citation type="submission" date="2018-03" db="EMBL/GenBank/DDBJ databases">
        <authorList>
            <person name="Sun L."/>
            <person name="Liu H."/>
            <person name="Chen W."/>
            <person name="Huang K."/>
            <person name="Liu W."/>
            <person name="Gao X."/>
        </authorList>
    </citation>
    <scope>NUCLEOTIDE SEQUENCE [LARGE SCALE GENOMIC DNA]</scope>
    <source>
        <strain evidence="4">SH9</strain>
    </source>
</reference>
<dbReference type="InterPro" id="IPR050570">
    <property type="entry name" value="Cell_wall_metabolism_enzyme"/>
</dbReference>
<proteinExistence type="predicted"/>
<dbReference type="GO" id="GO:0004222">
    <property type="term" value="F:metalloendopeptidase activity"/>
    <property type="evidence" value="ECO:0007669"/>
    <property type="project" value="TreeGrafter"/>
</dbReference>
<dbReference type="CDD" id="cd12797">
    <property type="entry name" value="M23_peptidase"/>
    <property type="match status" value="1"/>
</dbReference>
<keyword evidence="1" id="KW-0732">Signal</keyword>
<keyword evidence="4" id="KW-1185">Reference proteome</keyword>
<dbReference type="Gene3D" id="2.70.70.10">
    <property type="entry name" value="Glucose Permease (Domain IIA)"/>
    <property type="match status" value="1"/>
</dbReference>
<dbReference type="EMBL" id="PVZS01000012">
    <property type="protein sequence ID" value="PSC04591.1"/>
    <property type="molecule type" value="Genomic_DNA"/>
</dbReference>
<dbReference type="AlphaFoldDB" id="A0A2T1HSF4"/>
<evidence type="ECO:0000256" key="1">
    <source>
        <dbReference type="SAM" id="SignalP"/>
    </source>
</evidence>
<dbReference type="InterPro" id="IPR016047">
    <property type="entry name" value="M23ase_b-sheet_dom"/>
</dbReference>
<dbReference type="InterPro" id="IPR011055">
    <property type="entry name" value="Dup_hybrid_motif"/>
</dbReference>
<name>A0A2T1HSF4_9HYPH</name>
<organism evidence="3 4">
    <name type="scientific">Alsobacter soli</name>
    <dbReference type="NCBI Taxonomy" id="2109933"/>
    <lineage>
        <taxon>Bacteria</taxon>
        <taxon>Pseudomonadati</taxon>
        <taxon>Pseudomonadota</taxon>
        <taxon>Alphaproteobacteria</taxon>
        <taxon>Hyphomicrobiales</taxon>
        <taxon>Alsobacteraceae</taxon>
        <taxon>Alsobacter</taxon>
    </lineage>
</organism>
<protein>
    <submittedName>
        <fullName evidence="3">M23 family peptidase</fullName>
    </submittedName>
</protein>
<evidence type="ECO:0000313" key="3">
    <source>
        <dbReference type="EMBL" id="PSC04591.1"/>
    </source>
</evidence>
<dbReference type="SUPFAM" id="SSF51261">
    <property type="entry name" value="Duplicated hybrid motif"/>
    <property type="match status" value="1"/>
</dbReference>
<accession>A0A2T1HSF4</accession>
<feature type="domain" description="M23ase beta-sheet core" evidence="2">
    <location>
        <begin position="65"/>
        <end position="182"/>
    </location>
</feature>
<dbReference type="PANTHER" id="PTHR21666:SF270">
    <property type="entry name" value="MUREIN HYDROLASE ACTIVATOR ENVC"/>
    <property type="match status" value="1"/>
</dbReference>
<feature type="signal peptide" evidence="1">
    <location>
        <begin position="1"/>
        <end position="20"/>
    </location>
</feature>